<protein>
    <submittedName>
        <fullName evidence="2">Uncharacterized protein</fullName>
    </submittedName>
</protein>
<dbReference type="AlphaFoldDB" id="A0A919A5J5"/>
<feature type="compositionally biased region" description="Polar residues" evidence="1">
    <location>
        <begin position="168"/>
        <end position="180"/>
    </location>
</feature>
<dbReference type="EMBL" id="BNBC01000025">
    <property type="protein sequence ID" value="GHE87668.1"/>
    <property type="molecule type" value="Genomic_DNA"/>
</dbReference>
<feature type="region of interest" description="Disordered" evidence="1">
    <location>
        <begin position="104"/>
        <end position="180"/>
    </location>
</feature>
<feature type="compositionally biased region" description="Basic and acidic residues" evidence="1">
    <location>
        <begin position="125"/>
        <end position="162"/>
    </location>
</feature>
<feature type="compositionally biased region" description="Basic and acidic residues" evidence="1">
    <location>
        <begin position="106"/>
        <end position="116"/>
    </location>
</feature>
<reference evidence="2" key="1">
    <citation type="journal article" date="2014" name="Int. J. Syst. Evol. Microbiol.">
        <title>Complete genome sequence of Corynebacterium casei LMG S-19264T (=DSM 44701T), isolated from a smear-ripened cheese.</title>
        <authorList>
            <consortium name="US DOE Joint Genome Institute (JGI-PGF)"/>
            <person name="Walter F."/>
            <person name="Albersmeier A."/>
            <person name="Kalinowski J."/>
            <person name="Ruckert C."/>
        </authorList>
    </citation>
    <scope>NUCLEOTIDE SEQUENCE</scope>
    <source>
        <strain evidence="2">JCM 3302</strain>
    </source>
</reference>
<name>A0A919A5J5_9ACTN</name>
<gene>
    <name evidence="2" type="ORF">GCM10014715_50290</name>
</gene>
<feature type="compositionally biased region" description="Low complexity" evidence="1">
    <location>
        <begin position="10"/>
        <end position="21"/>
    </location>
</feature>
<evidence type="ECO:0000256" key="1">
    <source>
        <dbReference type="SAM" id="MobiDB-lite"/>
    </source>
</evidence>
<dbReference type="RefSeq" id="WP_189903742.1">
    <property type="nucleotide sequence ID" value="NZ_BNBC01000025.1"/>
</dbReference>
<evidence type="ECO:0000313" key="3">
    <source>
        <dbReference type="Proteomes" id="UP000641386"/>
    </source>
</evidence>
<sequence>MGIRTLNHRPAVSPTAVGAAPAAPPPPVPALAADASTARVPTDLAAAVRRAVTGLRRRAVPGESRSWRLWADLTRGYVALLLTRLPRPAPARTVTVFVATPIPGTDRVDRADRTDRPLGPPAHRPRPDGRPGRDEPARRDESARRDGPSHREKPSLPDEPSRHDRRPQQNGQNRPGNRDW</sequence>
<dbReference type="Proteomes" id="UP000641386">
    <property type="component" value="Unassembled WGS sequence"/>
</dbReference>
<comment type="caution">
    <text evidence="2">The sequence shown here is derived from an EMBL/GenBank/DDBJ whole genome shotgun (WGS) entry which is preliminary data.</text>
</comment>
<evidence type="ECO:0000313" key="2">
    <source>
        <dbReference type="EMBL" id="GHE87668.1"/>
    </source>
</evidence>
<accession>A0A919A5J5</accession>
<keyword evidence="3" id="KW-1185">Reference proteome</keyword>
<reference evidence="2" key="2">
    <citation type="submission" date="2020-09" db="EMBL/GenBank/DDBJ databases">
        <authorList>
            <person name="Sun Q."/>
            <person name="Ohkuma M."/>
        </authorList>
    </citation>
    <scope>NUCLEOTIDE SEQUENCE</scope>
    <source>
        <strain evidence="2">JCM 3302</strain>
    </source>
</reference>
<organism evidence="2 3">
    <name type="scientific">Streptomyces spiralis</name>
    <dbReference type="NCBI Taxonomy" id="66376"/>
    <lineage>
        <taxon>Bacteria</taxon>
        <taxon>Bacillati</taxon>
        <taxon>Actinomycetota</taxon>
        <taxon>Actinomycetes</taxon>
        <taxon>Kitasatosporales</taxon>
        <taxon>Streptomycetaceae</taxon>
        <taxon>Streptomyces</taxon>
    </lineage>
</organism>
<proteinExistence type="predicted"/>
<feature type="region of interest" description="Disordered" evidence="1">
    <location>
        <begin position="1"/>
        <end position="37"/>
    </location>
</feature>